<sequence length="377" mass="43419">MLIFKRKIEDKIAERMFKGRAILIFGPRQAGKTTLSKKILQTHNHEKAYFNCDLAVVRNNFELGRPDLLKEMVGENRIAVFDEAQTIQNIGAILKAFIDTYPEVQIIATGSSSFDLANKIKEPLTGRSFEFILYPLSLSEITESSGKITREDIDELMRTGSYPAVVAERSREIKEDILKNLATNYLYKDIFTFESIRNPLIFESLIKMLAFQTGSLVSVNELAISLGVSRAIINKYLKLLEQAYVIKVIRPFSRNYRNELKKAFKIYFIDIGVRNAIIGNMTYVPERHDKGAIFESFFIMERFKEEATKSFPATIMFWRSRQGDEIDVVEEIEGKIRAYECKWTMNSRSLPKSFTKKYPEAETNFVSPDSIRTHLGF</sequence>
<dbReference type="Gene3D" id="1.10.10.10">
    <property type="entry name" value="Winged helix-like DNA-binding domain superfamily/Winged helix DNA-binding domain"/>
    <property type="match status" value="1"/>
</dbReference>
<dbReference type="InterPro" id="IPR025420">
    <property type="entry name" value="DUF4143"/>
</dbReference>
<dbReference type="SUPFAM" id="SSF46785">
    <property type="entry name" value="Winged helix' DNA-binding domain"/>
    <property type="match status" value="1"/>
</dbReference>
<dbReference type="InterPro" id="IPR041682">
    <property type="entry name" value="AAA_14"/>
</dbReference>
<dbReference type="SUPFAM" id="SSF52540">
    <property type="entry name" value="P-loop containing nucleoside triphosphate hydrolases"/>
    <property type="match status" value="1"/>
</dbReference>
<accession>A0A1G2P0C2</accession>
<evidence type="ECO:0000313" key="4">
    <source>
        <dbReference type="Proteomes" id="UP000176429"/>
    </source>
</evidence>
<gene>
    <name evidence="3" type="ORF">A3H68_00345</name>
</gene>
<feature type="domain" description="DUF4143" evidence="2">
    <location>
        <begin position="188"/>
        <end position="343"/>
    </location>
</feature>
<organism evidence="3 4">
    <name type="scientific">Candidatus Taylorbacteria bacterium RIFCSPLOWO2_02_FULL_46_40</name>
    <dbReference type="NCBI Taxonomy" id="1802329"/>
    <lineage>
        <taxon>Bacteria</taxon>
        <taxon>Candidatus Tayloriibacteriota</taxon>
    </lineage>
</organism>
<evidence type="ECO:0008006" key="5">
    <source>
        <dbReference type="Google" id="ProtNLM"/>
    </source>
</evidence>
<dbReference type="EMBL" id="MHSH01000018">
    <property type="protein sequence ID" value="OHA41797.1"/>
    <property type="molecule type" value="Genomic_DNA"/>
</dbReference>
<name>A0A1G2P0C2_9BACT</name>
<protein>
    <recommendedName>
        <fullName evidence="5">AAA+ ATPase domain-containing protein</fullName>
    </recommendedName>
</protein>
<proteinExistence type="predicted"/>
<feature type="domain" description="AAA" evidence="1">
    <location>
        <begin position="20"/>
        <end position="141"/>
    </location>
</feature>
<dbReference type="InterPro" id="IPR027417">
    <property type="entry name" value="P-loop_NTPase"/>
</dbReference>
<dbReference type="Proteomes" id="UP000176429">
    <property type="component" value="Unassembled WGS sequence"/>
</dbReference>
<reference evidence="3 4" key="1">
    <citation type="journal article" date="2016" name="Nat. Commun.">
        <title>Thousands of microbial genomes shed light on interconnected biogeochemical processes in an aquifer system.</title>
        <authorList>
            <person name="Anantharaman K."/>
            <person name="Brown C.T."/>
            <person name="Hug L.A."/>
            <person name="Sharon I."/>
            <person name="Castelle C.J."/>
            <person name="Probst A.J."/>
            <person name="Thomas B.C."/>
            <person name="Singh A."/>
            <person name="Wilkins M.J."/>
            <person name="Karaoz U."/>
            <person name="Brodie E.L."/>
            <person name="Williams K.H."/>
            <person name="Hubbard S.S."/>
            <person name="Banfield J.F."/>
        </authorList>
    </citation>
    <scope>NUCLEOTIDE SEQUENCE [LARGE SCALE GENOMIC DNA]</scope>
</reference>
<comment type="caution">
    <text evidence="3">The sequence shown here is derived from an EMBL/GenBank/DDBJ whole genome shotgun (WGS) entry which is preliminary data.</text>
</comment>
<dbReference type="AlphaFoldDB" id="A0A1G2P0C2"/>
<evidence type="ECO:0000259" key="2">
    <source>
        <dbReference type="Pfam" id="PF13635"/>
    </source>
</evidence>
<dbReference type="InterPro" id="IPR036390">
    <property type="entry name" value="WH_DNA-bd_sf"/>
</dbReference>
<dbReference type="InterPro" id="IPR036388">
    <property type="entry name" value="WH-like_DNA-bd_sf"/>
</dbReference>
<dbReference type="PANTHER" id="PTHR43566">
    <property type="entry name" value="CONSERVED PROTEIN"/>
    <property type="match status" value="1"/>
</dbReference>
<dbReference type="PANTHER" id="PTHR43566:SF1">
    <property type="entry name" value="AAA+ ATPASE DOMAIN-CONTAINING PROTEIN"/>
    <property type="match status" value="1"/>
</dbReference>
<dbReference type="Pfam" id="PF13173">
    <property type="entry name" value="AAA_14"/>
    <property type="match status" value="1"/>
</dbReference>
<evidence type="ECO:0000259" key="1">
    <source>
        <dbReference type="Pfam" id="PF13173"/>
    </source>
</evidence>
<dbReference type="Pfam" id="PF13635">
    <property type="entry name" value="DUF4143"/>
    <property type="match status" value="1"/>
</dbReference>
<dbReference type="Gene3D" id="3.40.50.300">
    <property type="entry name" value="P-loop containing nucleotide triphosphate hydrolases"/>
    <property type="match status" value="1"/>
</dbReference>
<evidence type="ECO:0000313" key="3">
    <source>
        <dbReference type="EMBL" id="OHA41797.1"/>
    </source>
</evidence>